<feature type="domain" description="HTH iclR-type" evidence="1">
    <location>
        <begin position="194"/>
        <end position="230"/>
    </location>
</feature>
<evidence type="ECO:0000313" key="2">
    <source>
        <dbReference type="EMBL" id="RQT12663.1"/>
    </source>
</evidence>
<dbReference type="AlphaFoldDB" id="A0A3N8R2U4"/>
<gene>
    <name evidence="2" type="ORF">DF051_22585</name>
</gene>
<protein>
    <submittedName>
        <fullName evidence="2">MarR family transcriptional regulator</fullName>
    </submittedName>
</protein>
<dbReference type="EMBL" id="QTQV01000013">
    <property type="protein sequence ID" value="RQT12663.1"/>
    <property type="molecule type" value="Genomic_DNA"/>
</dbReference>
<dbReference type="InterPro" id="IPR005471">
    <property type="entry name" value="Tscrpt_reg_IclR_N"/>
</dbReference>
<name>A0A3N8R2U4_9BURK</name>
<evidence type="ECO:0000259" key="1">
    <source>
        <dbReference type="Pfam" id="PF09339"/>
    </source>
</evidence>
<dbReference type="Pfam" id="PF09339">
    <property type="entry name" value="HTH_IclR"/>
    <property type="match status" value="1"/>
</dbReference>
<dbReference type="GO" id="GO:0006355">
    <property type="term" value="P:regulation of DNA-templated transcription"/>
    <property type="evidence" value="ECO:0007669"/>
    <property type="project" value="InterPro"/>
</dbReference>
<dbReference type="Proteomes" id="UP000277921">
    <property type="component" value="Unassembled WGS sequence"/>
</dbReference>
<comment type="caution">
    <text evidence="2">The sequence shown here is derived from an EMBL/GenBank/DDBJ whole genome shotgun (WGS) entry which is preliminary data.</text>
</comment>
<reference evidence="2 3" key="1">
    <citation type="submission" date="2018-08" db="EMBL/GenBank/DDBJ databases">
        <title>Comparative analysis of Burkholderia isolates from Puerto Rico.</title>
        <authorList>
            <person name="Hall C."/>
            <person name="Sahl J."/>
            <person name="Wagner D."/>
        </authorList>
    </citation>
    <scope>NUCLEOTIDE SEQUENCE [LARGE SCALE GENOMIC DNA]</scope>
    <source>
        <strain evidence="2 3">Bp9025</strain>
    </source>
</reference>
<proteinExistence type="predicted"/>
<sequence length="386" mass="43075">MDPISDEMPERHALLAFRKLFEEADGWHVMDRGEQDHAGDVLLRSDRGHTFLAALKAFNDGRADRVTAAFAQMLLEARVHAKRQGMRPAILIWVRSASPALIRRLVEFHREYGDSEPFAVLSMDGTRYVRFPGFELDKPSDAPIGFYRSSDGTRPRLVLSDLAQWMLKLMLAPDIAFTSNPDDGDEPWLGAENMRYGSATDLARAAGVSLMTATRLVNGLIEEGFLETRPFLKLVQRGKLARRWKAEYRTPALALPMKFLSEAAPDVQLRRLLQRQGGILGNFAAAEALGFGHVKGVTPTVWVHNLREAENWRPLRPAKEGERPDLVLQQPSFPRSLMRGCVDRKGVRVTDLIQTWLDVSAHPARGAEMAAELEHGVLAKVVGEGA</sequence>
<organism evidence="2 3">
    <name type="scientific">Burkholderia contaminans</name>
    <dbReference type="NCBI Taxonomy" id="488447"/>
    <lineage>
        <taxon>Bacteria</taxon>
        <taxon>Pseudomonadati</taxon>
        <taxon>Pseudomonadota</taxon>
        <taxon>Betaproteobacteria</taxon>
        <taxon>Burkholderiales</taxon>
        <taxon>Burkholderiaceae</taxon>
        <taxon>Burkholderia</taxon>
        <taxon>Burkholderia cepacia complex</taxon>
    </lineage>
</organism>
<accession>A0A3N8R2U4</accession>
<dbReference type="GO" id="GO:0003677">
    <property type="term" value="F:DNA binding"/>
    <property type="evidence" value="ECO:0007669"/>
    <property type="project" value="InterPro"/>
</dbReference>
<evidence type="ECO:0000313" key="3">
    <source>
        <dbReference type="Proteomes" id="UP000277921"/>
    </source>
</evidence>
<dbReference type="RefSeq" id="WP_124581673.1">
    <property type="nucleotide sequence ID" value="NZ_QTQV01000013.1"/>
</dbReference>